<dbReference type="eggNOG" id="KOG1310">
    <property type="taxonomic scope" value="Eukaryota"/>
</dbReference>
<feature type="region of interest" description="Disordered" evidence="3">
    <location>
        <begin position="70"/>
        <end position="172"/>
    </location>
</feature>
<dbReference type="OrthoDB" id="2414538at2759"/>
<dbReference type="GO" id="GO:0080008">
    <property type="term" value="C:Cul4-RING E3 ubiquitin ligase complex"/>
    <property type="evidence" value="ECO:0007669"/>
    <property type="project" value="TreeGrafter"/>
</dbReference>
<dbReference type="EMBL" id="KI545854">
    <property type="protein sequence ID" value="EST09253.1"/>
    <property type="molecule type" value="Genomic_DNA"/>
</dbReference>
<dbReference type="GO" id="GO:0005737">
    <property type="term" value="C:cytoplasm"/>
    <property type="evidence" value="ECO:0007669"/>
    <property type="project" value="TreeGrafter"/>
</dbReference>
<feature type="compositionally biased region" description="Basic and acidic residues" evidence="3">
    <location>
        <begin position="89"/>
        <end position="106"/>
    </location>
</feature>
<dbReference type="Proteomes" id="UP000019377">
    <property type="component" value="Unassembled WGS sequence"/>
</dbReference>
<feature type="compositionally biased region" description="Basic and acidic residues" evidence="3">
    <location>
        <begin position="72"/>
        <end position="82"/>
    </location>
</feature>
<feature type="compositionally biased region" description="Acidic residues" evidence="3">
    <location>
        <begin position="130"/>
        <end position="172"/>
    </location>
</feature>
<name>V5EZC9_KALBG</name>
<dbReference type="PROSITE" id="PS00018">
    <property type="entry name" value="EF_HAND_1"/>
    <property type="match status" value="1"/>
</dbReference>
<dbReference type="HOGENOM" id="CLU_729827_0_0_1"/>
<dbReference type="STRING" id="1365824.V5EZC9"/>
<gene>
    <name evidence="4" type="ORF">PSEUBRA_SCAF12g01824</name>
</gene>
<protein>
    <submittedName>
        <fullName evidence="4">Uncharacterized protein</fullName>
    </submittedName>
</protein>
<dbReference type="InterPro" id="IPR018247">
    <property type="entry name" value="EF_Hand_1_Ca_BS"/>
</dbReference>
<dbReference type="GO" id="GO:0045717">
    <property type="term" value="P:negative regulation of fatty acid biosynthetic process"/>
    <property type="evidence" value="ECO:0007669"/>
    <property type="project" value="TreeGrafter"/>
</dbReference>
<evidence type="ECO:0000313" key="4">
    <source>
        <dbReference type="EMBL" id="EST09253.1"/>
    </source>
</evidence>
<organism evidence="4 5">
    <name type="scientific">Kalmanozyma brasiliensis (strain GHG001)</name>
    <name type="common">Yeast</name>
    <name type="synonym">Pseudozyma brasiliensis</name>
    <dbReference type="NCBI Taxonomy" id="1365824"/>
    <lineage>
        <taxon>Eukaryota</taxon>
        <taxon>Fungi</taxon>
        <taxon>Dikarya</taxon>
        <taxon>Basidiomycota</taxon>
        <taxon>Ustilaginomycotina</taxon>
        <taxon>Ustilaginomycetes</taxon>
        <taxon>Ustilaginales</taxon>
        <taxon>Ustilaginaceae</taxon>
        <taxon>Kalmanozyma</taxon>
    </lineage>
</organism>
<dbReference type="PANTHER" id="PTHR15574:SF40">
    <property type="entry name" value="WD AND TETRATRICOPEPTIDE REPEATS PROTEIN 1"/>
    <property type="match status" value="1"/>
</dbReference>
<dbReference type="InterPro" id="IPR015943">
    <property type="entry name" value="WD40/YVTN_repeat-like_dom_sf"/>
</dbReference>
<keyword evidence="2" id="KW-0677">Repeat</keyword>
<dbReference type="SMART" id="SM00320">
    <property type="entry name" value="WD40"/>
    <property type="match status" value="2"/>
</dbReference>
<dbReference type="Gene3D" id="2.130.10.10">
    <property type="entry name" value="YVTN repeat-like/Quinoprotein amine dehydrogenase"/>
    <property type="match status" value="1"/>
</dbReference>
<evidence type="ECO:0000256" key="2">
    <source>
        <dbReference type="ARBA" id="ARBA00022737"/>
    </source>
</evidence>
<dbReference type="InterPro" id="IPR045151">
    <property type="entry name" value="DCAF8"/>
</dbReference>
<dbReference type="InterPro" id="IPR036322">
    <property type="entry name" value="WD40_repeat_dom_sf"/>
</dbReference>
<accession>V5EZC9</accession>
<dbReference type="AlphaFoldDB" id="V5EZC9"/>
<evidence type="ECO:0000256" key="3">
    <source>
        <dbReference type="SAM" id="MobiDB-lite"/>
    </source>
</evidence>
<dbReference type="SUPFAM" id="SSF50978">
    <property type="entry name" value="WD40 repeat-like"/>
    <property type="match status" value="1"/>
</dbReference>
<keyword evidence="5" id="KW-1185">Reference proteome</keyword>
<evidence type="ECO:0000313" key="5">
    <source>
        <dbReference type="Proteomes" id="UP000019377"/>
    </source>
</evidence>
<reference evidence="5" key="1">
    <citation type="journal article" date="2013" name="Genome Announc.">
        <title>Draft genome sequence of Pseudozyma brasiliensis sp. nov. strain GHG001, a high producer of endo-1,4-xylanase isolated from an insect pest of sugarcane.</title>
        <authorList>
            <person name="Oliveira J.V.D.C."/>
            <person name="dos Santos R.A.C."/>
            <person name="Borges T.A."/>
            <person name="Riano-Pachon D.M."/>
            <person name="Goldman G.H."/>
        </authorList>
    </citation>
    <scope>NUCLEOTIDE SEQUENCE [LARGE SCALE GENOMIC DNA]</scope>
    <source>
        <strain evidence="5">GHG001</strain>
    </source>
</reference>
<dbReference type="InterPro" id="IPR001680">
    <property type="entry name" value="WD40_rpt"/>
</dbReference>
<evidence type="ECO:0000256" key="1">
    <source>
        <dbReference type="ARBA" id="ARBA00022574"/>
    </source>
</evidence>
<sequence>MIPRLIKREWAMSPPDDDAQQDALTIITACKMSEHNGRDLLVSYSSGHIYRFDIYDEPGVLQANLENVRFSSEQEGRSRSPEEGAASGSRKEKAVEDDNTDLERGQTDSQRAGDVVEMTDQDTNESGGFDSDDDDSNAIDDDDEDDAEDDDAEDDDADENDDDNDDDDEGSVSDEDLMQLLSEDSQQHLGFSPTHNVPTVYPRSVYKGQCNKETVKDVGFAGGTDAYVISGSDDGNWFRWDKHTTSIRGIWHGDPSVVNVMAMHPILPVFAISGIDDSIKIFAPITVTPFPPIEQDSASEDGGKKRKHAQADALQSIRAFKVADRLADKEVICRRNEQHLGRDLVTPAANILWRLHPRLLGLELDEDAERQIEGDCIVM</sequence>
<proteinExistence type="predicted"/>
<dbReference type="PANTHER" id="PTHR15574">
    <property type="entry name" value="WD REPEAT DOMAIN-CONTAINING FAMILY"/>
    <property type="match status" value="1"/>
</dbReference>
<keyword evidence="1" id="KW-0853">WD repeat</keyword>